<organism evidence="3 4">
    <name type="scientific">Micromonospora halophytica</name>
    <dbReference type="NCBI Taxonomy" id="47864"/>
    <lineage>
        <taxon>Bacteria</taxon>
        <taxon>Bacillati</taxon>
        <taxon>Actinomycetota</taxon>
        <taxon>Actinomycetes</taxon>
        <taxon>Micromonosporales</taxon>
        <taxon>Micromonosporaceae</taxon>
        <taxon>Micromonospora</taxon>
    </lineage>
</organism>
<dbReference type="Proteomes" id="UP000199408">
    <property type="component" value="Unassembled WGS sequence"/>
</dbReference>
<evidence type="ECO:0000256" key="2">
    <source>
        <dbReference type="SAM" id="Phobius"/>
    </source>
</evidence>
<accession>A0A1C5I960</accession>
<protein>
    <submittedName>
        <fullName evidence="3">Uncharacterized protein</fullName>
    </submittedName>
</protein>
<feature type="transmembrane region" description="Helical" evidence="2">
    <location>
        <begin position="31"/>
        <end position="49"/>
    </location>
</feature>
<keyword evidence="4" id="KW-1185">Reference proteome</keyword>
<evidence type="ECO:0000313" key="4">
    <source>
        <dbReference type="Proteomes" id="UP000199408"/>
    </source>
</evidence>
<name>A0A1C5I960_9ACTN</name>
<dbReference type="EMBL" id="FMDN01000009">
    <property type="protein sequence ID" value="SCG54837.1"/>
    <property type="molecule type" value="Genomic_DNA"/>
</dbReference>
<reference evidence="4" key="1">
    <citation type="submission" date="2016-06" db="EMBL/GenBank/DDBJ databases">
        <authorList>
            <person name="Varghese N."/>
        </authorList>
    </citation>
    <scope>NUCLEOTIDE SEQUENCE [LARGE SCALE GENOMIC DNA]</scope>
    <source>
        <strain evidence="4">DSM 43171</strain>
    </source>
</reference>
<evidence type="ECO:0000256" key="1">
    <source>
        <dbReference type="SAM" id="MobiDB-lite"/>
    </source>
</evidence>
<keyword evidence="2" id="KW-0472">Membrane</keyword>
<proteinExistence type="predicted"/>
<sequence>MVLLATGALVALLAATFVVLRGDSADKVATAVSALAGVAGVGVAVWAALSAVRAGSRARVTGRATASGAGYANTGIDAPAGDATPMEVSRTGDAVAGDDGQAISGIRRRDR</sequence>
<gene>
    <name evidence="3" type="ORF">GA0070560_10958</name>
</gene>
<evidence type="ECO:0000313" key="3">
    <source>
        <dbReference type="EMBL" id="SCG54837.1"/>
    </source>
</evidence>
<dbReference type="STRING" id="47864.GA0070560_10958"/>
<keyword evidence="2" id="KW-0812">Transmembrane</keyword>
<feature type="region of interest" description="Disordered" evidence="1">
    <location>
        <begin position="71"/>
        <end position="111"/>
    </location>
</feature>
<keyword evidence="2" id="KW-1133">Transmembrane helix</keyword>
<dbReference type="AlphaFoldDB" id="A0A1C5I960"/>